<dbReference type="Proteomes" id="UP000054632">
    <property type="component" value="Unassembled WGS sequence"/>
</dbReference>
<dbReference type="AlphaFoldDB" id="A0A0V1EWK6"/>
<evidence type="ECO:0000313" key="3">
    <source>
        <dbReference type="Proteomes" id="UP000054632"/>
    </source>
</evidence>
<sequence>MSGSSAKYASLLSLTSAYDSPNVNAKIHSTFRCSCTPIRAKFQSSADVKMQSTATNTKDPPYGLPPPTQRVGKKMQSCSFINLDAKHAI</sequence>
<evidence type="ECO:0000313" key="2">
    <source>
        <dbReference type="EMBL" id="KRY78205.1"/>
    </source>
</evidence>
<feature type="region of interest" description="Disordered" evidence="1">
    <location>
        <begin position="47"/>
        <end position="71"/>
    </location>
</feature>
<dbReference type="EMBL" id="JYDR01000004">
    <property type="protein sequence ID" value="KRY78205.1"/>
    <property type="molecule type" value="Genomic_DNA"/>
</dbReference>
<proteinExistence type="predicted"/>
<accession>A0A0V1EWK6</accession>
<feature type="compositionally biased region" description="Polar residues" evidence="1">
    <location>
        <begin position="47"/>
        <end position="58"/>
    </location>
</feature>
<comment type="caution">
    <text evidence="2">The sequence shown here is derived from an EMBL/GenBank/DDBJ whole genome shotgun (WGS) entry which is preliminary data.</text>
</comment>
<protein>
    <submittedName>
        <fullName evidence="2">Uncharacterized protein</fullName>
    </submittedName>
</protein>
<organism evidence="2 3">
    <name type="scientific">Trichinella pseudospiralis</name>
    <name type="common">Parasitic roundworm</name>
    <dbReference type="NCBI Taxonomy" id="6337"/>
    <lineage>
        <taxon>Eukaryota</taxon>
        <taxon>Metazoa</taxon>
        <taxon>Ecdysozoa</taxon>
        <taxon>Nematoda</taxon>
        <taxon>Enoplea</taxon>
        <taxon>Dorylaimia</taxon>
        <taxon>Trichinellida</taxon>
        <taxon>Trichinellidae</taxon>
        <taxon>Trichinella</taxon>
    </lineage>
</organism>
<name>A0A0V1EWK6_TRIPS</name>
<gene>
    <name evidence="2" type="ORF">T4A_10141</name>
</gene>
<evidence type="ECO:0000256" key="1">
    <source>
        <dbReference type="SAM" id="MobiDB-lite"/>
    </source>
</evidence>
<reference evidence="2 3" key="1">
    <citation type="submission" date="2015-01" db="EMBL/GenBank/DDBJ databases">
        <title>Evolution of Trichinella species and genotypes.</title>
        <authorList>
            <person name="Korhonen P.K."/>
            <person name="Edoardo P."/>
            <person name="Giuseppe L.R."/>
            <person name="Gasser R.B."/>
        </authorList>
    </citation>
    <scope>NUCLEOTIDE SEQUENCE [LARGE SCALE GENOMIC DNA]</scope>
    <source>
        <strain evidence="2">ISS13</strain>
    </source>
</reference>